<evidence type="ECO:0000313" key="1">
    <source>
        <dbReference type="EMBL" id="KAL3788266.1"/>
    </source>
</evidence>
<reference evidence="1 2" key="1">
    <citation type="journal article" date="2020" name="G3 (Bethesda)">
        <title>Improved Reference Genome for Cyclotella cryptica CCMP332, a Model for Cell Wall Morphogenesis, Salinity Adaptation, and Lipid Production in Diatoms (Bacillariophyta).</title>
        <authorList>
            <person name="Roberts W.R."/>
            <person name="Downey K.M."/>
            <person name="Ruck E.C."/>
            <person name="Traller J.C."/>
            <person name="Alverson A.J."/>
        </authorList>
    </citation>
    <scope>NUCLEOTIDE SEQUENCE [LARGE SCALE GENOMIC DNA]</scope>
    <source>
        <strain evidence="1 2">CCMP332</strain>
    </source>
</reference>
<organism evidence="1 2">
    <name type="scientific">Cyclotella cryptica</name>
    <dbReference type="NCBI Taxonomy" id="29204"/>
    <lineage>
        <taxon>Eukaryota</taxon>
        <taxon>Sar</taxon>
        <taxon>Stramenopiles</taxon>
        <taxon>Ochrophyta</taxon>
        <taxon>Bacillariophyta</taxon>
        <taxon>Coscinodiscophyceae</taxon>
        <taxon>Thalassiosirophycidae</taxon>
        <taxon>Stephanodiscales</taxon>
        <taxon>Stephanodiscaceae</taxon>
        <taxon>Cyclotella</taxon>
    </lineage>
</organism>
<accession>A0ABD3PLP6</accession>
<protein>
    <submittedName>
        <fullName evidence="1">Uncharacterized protein</fullName>
    </submittedName>
</protein>
<gene>
    <name evidence="1" type="ORF">HJC23_011898</name>
</gene>
<proteinExistence type="predicted"/>
<dbReference type="EMBL" id="JABMIG020000159">
    <property type="protein sequence ID" value="KAL3788266.1"/>
    <property type="molecule type" value="Genomic_DNA"/>
</dbReference>
<comment type="caution">
    <text evidence="1">The sequence shown here is derived from an EMBL/GenBank/DDBJ whole genome shotgun (WGS) entry which is preliminary data.</text>
</comment>
<sequence length="164" mass="18807">MSLPSGSNVFNPVMTAMQNSGAKTVRFSDTAEIRHVSYPTAEEKQERWYYLEDVCKFKMILAHDIHRSSRMLISRSEQGVGISEDERDMCIGIEHLLSRDVKGRILALSTMRKNHLYIVLIEQARQKHFQMNSVDEMERVSTTSSHIARQRSHKIAILSMPALS</sequence>
<keyword evidence="2" id="KW-1185">Reference proteome</keyword>
<dbReference type="Proteomes" id="UP001516023">
    <property type="component" value="Unassembled WGS sequence"/>
</dbReference>
<dbReference type="AlphaFoldDB" id="A0ABD3PLP6"/>
<name>A0ABD3PLP6_9STRA</name>
<evidence type="ECO:0000313" key="2">
    <source>
        <dbReference type="Proteomes" id="UP001516023"/>
    </source>
</evidence>